<reference evidence="10 12" key="2">
    <citation type="submission" date="2023-03" db="EMBL/GenBank/DDBJ databases">
        <title>Bacillus Genome Sequencing.</title>
        <authorList>
            <person name="Dunlap C."/>
        </authorList>
    </citation>
    <scope>NUCLEOTIDE SEQUENCE [LARGE SCALE GENOMIC DNA]</scope>
    <source>
        <strain evidence="10 12">NRS-38</strain>
    </source>
</reference>
<keyword evidence="11" id="KW-1185">Reference proteome</keyword>
<keyword evidence="3" id="KW-1003">Cell membrane</keyword>
<dbReference type="Pfam" id="PF02535">
    <property type="entry name" value="Zip"/>
    <property type="match status" value="1"/>
</dbReference>
<feature type="transmembrane region" description="Helical" evidence="8">
    <location>
        <begin position="218"/>
        <end position="239"/>
    </location>
</feature>
<accession>A0ABD5IZ05</accession>
<sequence>MDSLGWFGFSASALGMLIGGAVAWLFCGWHKGTPIIFSLSSGMIFGLAVVEILPESMAAGGWLLTVIGLAAGYGLYHHLESMWHRVVVVTNRKNHDAWIHSGVYLLFSIAIHNFPTGIALGVNARSPLAEQLGLAVIFHNIPEGLAVFTPLLMAGMGMMGVVLGAIAVSIPVGIGALLGSRYGADISWLSAVMTTMAVGIMLTVAAKEMLGTALKETKMIDCLLLSTLGFLSVWCFLIFL</sequence>
<feature type="transmembrane region" description="Helical" evidence="8">
    <location>
        <begin position="59"/>
        <end position="76"/>
    </location>
</feature>
<dbReference type="GO" id="GO:0005886">
    <property type="term" value="C:plasma membrane"/>
    <property type="evidence" value="ECO:0007669"/>
    <property type="project" value="UniProtKB-SubCell"/>
</dbReference>
<feature type="transmembrane region" description="Helical" evidence="8">
    <location>
        <begin position="34"/>
        <end position="53"/>
    </location>
</feature>
<evidence type="ECO:0000313" key="9">
    <source>
        <dbReference type="EMBL" id="MDE8564446.1"/>
    </source>
</evidence>
<evidence type="ECO:0000256" key="8">
    <source>
        <dbReference type="SAM" id="Phobius"/>
    </source>
</evidence>
<dbReference type="EMBL" id="JAQOTG010000010">
    <property type="protein sequence ID" value="MDE8564446.1"/>
    <property type="molecule type" value="Genomic_DNA"/>
</dbReference>
<gene>
    <name evidence="10" type="ORF">P9850_17545</name>
    <name evidence="9" type="ORF">PNH38_11220</name>
</gene>
<feature type="transmembrane region" description="Helical" evidence="8">
    <location>
        <begin position="6"/>
        <end position="27"/>
    </location>
</feature>
<dbReference type="InterPro" id="IPR003689">
    <property type="entry name" value="ZIP"/>
</dbReference>
<dbReference type="AlphaFoldDB" id="A0ABD5IZ05"/>
<comment type="subcellular location">
    <subcellularLocation>
        <location evidence="1">Cell membrane</location>
        <topology evidence="1">Multi-pass membrane protein</topology>
    </subcellularLocation>
</comment>
<dbReference type="RefSeq" id="WP_159720380.1">
    <property type="nucleotide sequence ID" value="NZ_JAQOTG010000010.1"/>
</dbReference>
<keyword evidence="6 8" id="KW-1133">Transmembrane helix</keyword>
<feature type="transmembrane region" description="Helical" evidence="8">
    <location>
        <begin position="161"/>
        <end position="180"/>
    </location>
</feature>
<evidence type="ECO:0000313" key="12">
    <source>
        <dbReference type="Proteomes" id="UP001339962"/>
    </source>
</evidence>
<reference evidence="9 11" key="1">
    <citation type="submission" date="2023-01" db="EMBL/GenBank/DDBJ databases">
        <title>Genome-based reclassification of Anoxybacillus geothermalis as a later heterotypic synonym of Anoxybacillus rupiensis.</title>
        <authorList>
            <person name="Inan Bektas K."/>
            <person name="Canakci S."/>
            <person name="Belduz A.A."/>
            <person name="Guler H.H."/>
        </authorList>
    </citation>
    <scope>NUCLEOTIDE SEQUENCE [LARGE SCALE GENOMIC DNA]</scope>
    <source>
        <strain evidence="9 11">DSM 17127</strain>
    </source>
</reference>
<organism evidence="10 12">
    <name type="scientific">Anoxybacteroides rupiense</name>
    <dbReference type="NCBI Taxonomy" id="311460"/>
    <lineage>
        <taxon>Bacteria</taxon>
        <taxon>Bacillati</taxon>
        <taxon>Bacillota</taxon>
        <taxon>Bacilli</taxon>
        <taxon>Bacillales</taxon>
        <taxon>Anoxybacillaceae</taxon>
        <taxon>Anoxybacteroides</taxon>
    </lineage>
</organism>
<comment type="caution">
    <text evidence="10">The sequence shown here is derived from an EMBL/GenBank/DDBJ whole genome shotgun (WGS) entry which is preliminary data.</text>
</comment>
<evidence type="ECO:0000256" key="1">
    <source>
        <dbReference type="ARBA" id="ARBA00004651"/>
    </source>
</evidence>
<evidence type="ECO:0000256" key="6">
    <source>
        <dbReference type="ARBA" id="ARBA00022989"/>
    </source>
</evidence>
<evidence type="ECO:0000256" key="3">
    <source>
        <dbReference type="ARBA" id="ARBA00022475"/>
    </source>
</evidence>
<dbReference type="PANTHER" id="PTHR11040:SF211">
    <property type="entry name" value="ZINC TRANSPORTER ZIP11"/>
    <property type="match status" value="1"/>
</dbReference>
<evidence type="ECO:0000256" key="4">
    <source>
        <dbReference type="ARBA" id="ARBA00022692"/>
    </source>
</evidence>
<evidence type="ECO:0000256" key="7">
    <source>
        <dbReference type="ARBA" id="ARBA00023136"/>
    </source>
</evidence>
<dbReference type="Proteomes" id="UP001339962">
    <property type="component" value="Unassembled WGS sequence"/>
</dbReference>
<feature type="transmembrane region" description="Helical" evidence="8">
    <location>
        <begin position="186"/>
        <end position="206"/>
    </location>
</feature>
<evidence type="ECO:0000256" key="2">
    <source>
        <dbReference type="ARBA" id="ARBA00006939"/>
    </source>
</evidence>
<evidence type="ECO:0000313" key="11">
    <source>
        <dbReference type="Proteomes" id="UP001213979"/>
    </source>
</evidence>
<protein>
    <submittedName>
        <fullName evidence="10">ZIP family metal transporter</fullName>
    </submittedName>
</protein>
<keyword evidence="7 8" id="KW-0472">Membrane</keyword>
<dbReference type="PANTHER" id="PTHR11040">
    <property type="entry name" value="ZINC/IRON TRANSPORTER"/>
    <property type="match status" value="1"/>
</dbReference>
<comment type="similarity">
    <text evidence="2">Belongs to the ZIP transporter (TC 2.A.5) family.</text>
</comment>
<proteinExistence type="inferred from homology"/>
<feature type="transmembrane region" description="Helical" evidence="8">
    <location>
        <begin position="97"/>
        <end position="120"/>
    </location>
</feature>
<name>A0ABD5IZ05_9BACL</name>
<dbReference type="Proteomes" id="UP001213979">
    <property type="component" value="Unassembled WGS sequence"/>
</dbReference>
<keyword evidence="5" id="KW-0862">Zinc</keyword>
<keyword evidence="4 8" id="KW-0812">Transmembrane</keyword>
<evidence type="ECO:0000313" key="10">
    <source>
        <dbReference type="EMBL" id="MED5053592.1"/>
    </source>
</evidence>
<evidence type="ECO:0000256" key="5">
    <source>
        <dbReference type="ARBA" id="ARBA00022833"/>
    </source>
</evidence>
<dbReference type="EMBL" id="JARTLI010000050">
    <property type="protein sequence ID" value="MED5053592.1"/>
    <property type="molecule type" value="Genomic_DNA"/>
</dbReference>